<sequence>MSIQIFILGKLHDQDYHPYDIKKIINNGTEGLVRVTDGNLYYNFEALQKKDYIQKVNTIQNDNRPEKTNYTITEKGKEHLKEMIYKSFKNPEDVRSLFASLLFIQLVDVNKLIYSTLETIENLEKRIDYLQTNSYHPLPDYVDPDQHEMVDFMGAYTLDKKKVELKAFKQLLSLLEKHRS</sequence>
<dbReference type="InterPro" id="IPR052509">
    <property type="entry name" value="Metal_resp_DNA-bind_regulator"/>
</dbReference>
<dbReference type="Pfam" id="PF03551">
    <property type="entry name" value="PadR"/>
    <property type="match status" value="1"/>
</dbReference>
<proteinExistence type="predicted"/>
<comment type="caution">
    <text evidence="2">The sequence shown here is derived from an EMBL/GenBank/DDBJ whole genome shotgun (WGS) entry which is preliminary data.</text>
</comment>
<gene>
    <name evidence="2" type="ORF">PTI45_00993</name>
</gene>
<dbReference type="PANTHER" id="PTHR33169:SF14">
    <property type="entry name" value="TRANSCRIPTIONAL REGULATOR RV3488"/>
    <property type="match status" value="1"/>
</dbReference>
<dbReference type="InterPro" id="IPR005149">
    <property type="entry name" value="Tscrpt_reg_PadR_N"/>
</dbReference>
<dbReference type="RefSeq" id="WP_069326445.1">
    <property type="nucleotide sequence ID" value="NZ_MDER01000030.1"/>
</dbReference>
<dbReference type="InterPro" id="IPR036390">
    <property type="entry name" value="WH_DNA-bd_sf"/>
</dbReference>
<evidence type="ECO:0000313" key="2">
    <source>
        <dbReference type="EMBL" id="ODP29510.1"/>
    </source>
</evidence>
<accession>A0A1E3L976</accession>
<dbReference type="InterPro" id="IPR036388">
    <property type="entry name" value="WH-like_DNA-bd_sf"/>
</dbReference>
<evidence type="ECO:0000259" key="1">
    <source>
        <dbReference type="Pfam" id="PF03551"/>
    </source>
</evidence>
<protein>
    <recommendedName>
        <fullName evidence="1">Transcription regulator PadR N-terminal domain-containing protein</fullName>
    </recommendedName>
</protein>
<dbReference type="PANTHER" id="PTHR33169">
    <property type="entry name" value="PADR-FAMILY TRANSCRIPTIONAL REGULATOR"/>
    <property type="match status" value="1"/>
</dbReference>
<dbReference type="STRING" id="1886670.PTI45_00993"/>
<dbReference type="AlphaFoldDB" id="A0A1E3L976"/>
<evidence type="ECO:0000313" key="3">
    <source>
        <dbReference type="Proteomes" id="UP000094578"/>
    </source>
</evidence>
<feature type="domain" description="Transcription regulator PadR N-terminal" evidence="1">
    <location>
        <begin position="7"/>
        <end position="82"/>
    </location>
</feature>
<dbReference type="EMBL" id="MDER01000030">
    <property type="protein sequence ID" value="ODP29510.1"/>
    <property type="molecule type" value="Genomic_DNA"/>
</dbReference>
<name>A0A1E3L976_9BACL</name>
<dbReference type="Proteomes" id="UP000094578">
    <property type="component" value="Unassembled WGS sequence"/>
</dbReference>
<keyword evidence="3" id="KW-1185">Reference proteome</keyword>
<organism evidence="2 3">
    <name type="scientific">Paenibacillus nuruki</name>
    <dbReference type="NCBI Taxonomy" id="1886670"/>
    <lineage>
        <taxon>Bacteria</taxon>
        <taxon>Bacillati</taxon>
        <taxon>Bacillota</taxon>
        <taxon>Bacilli</taxon>
        <taxon>Bacillales</taxon>
        <taxon>Paenibacillaceae</taxon>
        <taxon>Paenibacillus</taxon>
    </lineage>
</organism>
<reference evidence="2 3" key="1">
    <citation type="submission" date="2016-08" db="EMBL/GenBank/DDBJ databases">
        <title>Genome sequencing of Paenibacillus sp. TI45-13ar, isolated from Korean traditional nuruk.</title>
        <authorList>
            <person name="Kim S.-J."/>
        </authorList>
    </citation>
    <scope>NUCLEOTIDE SEQUENCE [LARGE SCALE GENOMIC DNA]</scope>
    <source>
        <strain evidence="2 3">TI45-13ar</strain>
    </source>
</reference>
<dbReference type="Gene3D" id="1.10.10.10">
    <property type="entry name" value="Winged helix-like DNA-binding domain superfamily/Winged helix DNA-binding domain"/>
    <property type="match status" value="1"/>
</dbReference>
<dbReference type="SUPFAM" id="SSF46785">
    <property type="entry name" value="Winged helix' DNA-binding domain"/>
    <property type="match status" value="1"/>
</dbReference>